<organism evidence="2 3">
    <name type="scientific">Ancylostoma ceylanicum</name>
    <dbReference type="NCBI Taxonomy" id="53326"/>
    <lineage>
        <taxon>Eukaryota</taxon>
        <taxon>Metazoa</taxon>
        <taxon>Ecdysozoa</taxon>
        <taxon>Nematoda</taxon>
        <taxon>Chromadorea</taxon>
        <taxon>Rhabditida</taxon>
        <taxon>Rhabditina</taxon>
        <taxon>Rhabditomorpha</taxon>
        <taxon>Strongyloidea</taxon>
        <taxon>Ancylostomatidae</taxon>
        <taxon>Ancylostomatinae</taxon>
        <taxon>Ancylostoma</taxon>
    </lineage>
</organism>
<accession>A0A016UE00</accession>
<dbReference type="EMBL" id="JARK01001381">
    <property type="protein sequence ID" value="EYC12848.1"/>
    <property type="molecule type" value="Genomic_DNA"/>
</dbReference>
<evidence type="ECO:0000313" key="3">
    <source>
        <dbReference type="Proteomes" id="UP000024635"/>
    </source>
</evidence>
<comment type="caution">
    <text evidence="2">The sequence shown here is derived from an EMBL/GenBank/DDBJ whole genome shotgun (WGS) entry which is preliminary data.</text>
</comment>
<keyword evidence="3" id="KW-1185">Reference proteome</keyword>
<feature type="region of interest" description="Disordered" evidence="1">
    <location>
        <begin position="49"/>
        <end position="92"/>
    </location>
</feature>
<dbReference type="AlphaFoldDB" id="A0A016UE00"/>
<evidence type="ECO:0000313" key="2">
    <source>
        <dbReference type="EMBL" id="EYC12848.1"/>
    </source>
</evidence>
<feature type="compositionally biased region" description="Basic and acidic residues" evidence="1">
    <location>
        <begin position="49"/>
        <end position="64"/>
    </location>
</feature>
<protein>
    <submittedName>
        <fullName evidence="2">Uncharacterized protein</fullName>
    </submittedName>
</protein>
<sequence>MDKTSKISRIEKSIGSSRGLLALVIGLGANPRVKRRNWLITGTESDQKKPIQFEANRKWTDTRAGRVSANRYRPPPHTRQPPPAGWPASQPVLEKNTRTLTHLCTCT</sequence>
<reference evidence="3" key="1">
    <citation type="journal article" date="2015" name="Nat. Genet.">
        <title>The genome and transcriptome of the zoonotic hookworm Ancylostoma ceylanicum identify infection-specific gene families.</title>
        <authorList>
            <person name="Schwarz E.M."/>
            <person name="Hu Y."/>
            <person name="Antoshechkin I."/>
            <person name="Miller M.M."/>
            <person name="Sternberg P.W."/>
            <person name="Aroian R.V."/>
        </authorList>
    </citation>
    <scope>NUCLEOTIDE SEQUENCE</scope>
    <source>
        <strain evidence="3">HY135</strain>
    </source>
</reference>
<proteinExistence type="predicted"/>
<name>A0A016UE00_9BILA</name>
<feature type="compositionally biased region" description="Pro residues" evidence="1">
    <location>
        <begin position="73"/>
        <end position="85"/>
    </location>
</feature>
<gene>
    <name evidence="2" type="primary">Acey_s0045.g1121</name>
    <name evidence="2" type="ORF">Y032_0045g1121</name>
</gene>
<dbReference type="Proteomes" id="UP000024635">
    <property type="component" value="Unassembled WGS sequence"/>
</dbReference>
<evidence type="ECO:0000256" key="1">
    <source>
        <dbReference type="SAM" id="MobiDB-lite"/>
    </source>
</evidence>